<dbReference type="PaxDb" id="2850-Phatr6151"/>
<sequence length="187" mass="20013">MGTTLVAIKYRGGVVVGADSRTSVSGYVSHRFAHKIAPLTDHTVLLRSGSAADTQQIAESARMTFLHRRYRCGIVPTVSQVAHWIRSTVYEESTEGVVSLLVAGFDPESLKSRIFSVSPSGALIEEKTFAVSGSGSTYVLGYLDHHVSGDLSENEAIELCQKAIELAIDRDGSSGGRFNIIVINGLG</sequence>
<dbReference type="eggNOG" id="KOG0174">
    <property type="taxonomic scope" value="Eukaryota"/>
</dbReference>
<dbReference type="MEROPS" id="T01.010"/>
<keyword evidence="3" id="KW-0645">Protease</keyword>
<comment type="function">
    <text evidence="8">Component of the proteasome, a multicatalytic proteinase complex which is characterized by its ability to cleave peptides with Arg, Phe, Tyr, Leu, and Glu adjacent to the leaving group at neutral or slightly basic pH. The proteasome has an ATP-dependent proteolytic activity.</text>
</comment>
<evidence type="ECO:0000256" key="1">
    <source>
        <dbReference type="ARBA" id="ARBA00001198"/>
    </source>
</evidence>
<keyword evidence="4" id="KW-0888">Threonine protease</keyword>
<dbReference type="CDD" id="cd01912">
    <property type="entry name" value="proteasome_beta"/>
    <property type="match status" value="1"/>
</dbReference>
<dbReference type="Proteomes" id="UP000000759">
    <property type="component" value="Chromosome 22"/>
</dbReference>
<gene>
    <name evidence="9" type="ORF">PHATRDRAFT_6151</name>
</gene>
<dbReference type="OrthoDB" id="7854943at2759"/>
<keyword evidence="10" id="KW-1185">Reference proteome</keyword>
<comment type="subunit">
    <text evidence="8">Component of the proteasome complex.</text>
</comment>
<reference evidence="10" key="2">
    <citation type="submission" date="2008-08" db="EMBL/GenBank/DDBJ databases">
        <authorList>
            <consortium name="Diatom Consortium"/>
            <person name="Grigoriev I."/>
            <person name="Grimwood J."/>
            <person name="Kuo A."/>
            <person name="Otillar R.P."/>
            <person name="Salamov A."/>
            <person name="Detter J.C."/>
            <person name="Lindquist E."/>
            <person name="Shapiro H."/>
            <person name="Lucas S."/>
            <person name="Glavina del Rio T."/>
            <person name="Pitluck S."/>
            <person name="Rokhsar D."/>
            <person name="Bowler C."/>
        </authorList>
    </citation>
    <scope>GENOME REANNOTATION</scope>
    <source>
        <strain evidence="10">CCAP 1055/1</strain>
    </source>
</reference>
<proteinExistence type="inferred from homology"/>
<dbReference type="STRING" id="556484.B7GAK2"/>
<evidence type="ECO:0000256" key="4">
    <source>
        <dbReference type="ARBA" id="ARBA00022698"/>
    </source>
</evidence>
<organism evidence="9 10">
    <name type="scientific">Phaeodactylum tricornutum (strain CCAP 1055/1)</name>
    <dbReference type="NCBI Taxonomy" id="556484"/>
    <lineage>
        <taxon>Eukaryota</taxon>
        <taxon>Sar</taxon>
        <taxon>Stramenopiles</taxon>
        <taxon>Ochrophyta</taxon>
        <taxon>Bacillariophyta</taxon>
        <taxon>Bacillariophyceae</taxon>
        <taxon>Bacillariophycidae</taxon>
        <taxon>Naviculales</taxon>
        <taxon>Phaeodactylaceae</taxon>
        <taxon>Phaeodactylum</taxon>
    </lineage>
</organism>
<dbReference type="EMBL" id="CM000624">
    <property type="protein sequence ID" value="EEC44386.1"/>
    <property type="molecule type" value="Genomic_DNA"/>
</dbReference>
<dbReference type="GeneID" id="7195919"/>
<dbReference type="InterPro" id="IPR029055">
    <property type="entry name" value="Ntn_hydrolases_N"/>
</dbReference>
<dbReference type="PRINTS" id="PR00141">
    <property type="entry name" value="PROTEASOME"/>
</dbReference>
<comment type="catalytic activity">
    <reaction evidence="1">
        <text>Cleavage of peptide bonds with very broad specificity.</text>
        <dbReference type="EC" id="3.4.25.1"/>
    </reaction>
</comment>
<dbReference type="GO" id="GO:0005634">
    <property type="term" value="C:nucleus"/>
    <property type="evidence" value="ECO:0007669"/>
    <property type="project" value="UniProtKB-SubCell"/>
</dbReference>
<dbReference type="GO" id="GO:0019774">
    <property type="term" value="C:proteasome core complex, beta-subunit complex"/>
    <property type="evidence" value="ECO:0007669"/>
    <property type="project" value="UniProtKB-ARBA"/>
</dbReference>
<accession>B7GAK2</accession>
<dbReference type="KEGG" id="pti:PHATRDRAFT_6151"/>
<dbReference type="GO" id="GO:0005737">
    <property type="term" value="C:cytoplasm"/>
    <property type="evidence" value="ECO:0007669"/>
    <property type="project" value="UniProtKB-SubCell"/>
</dbReference>
<dbReference type="InterPro" id="IPR001353">
    <property type="entry name" value="Proteasome_sua/b"/>
</dbReference>
<dbReference type="FunCoup" id="B7GAK2">
    <property type="interactions" value="444"/>
</dbReference>
<dbReference type="SUPFAM" id="SSF56235">
    <property type="entry name" value="N-terminal nucleophile aminohydrolases (Ntn hydrolases)"/>
    <property type="match status" value="1"/>
</dbReference>
<dbReference type="Pfam" id="PF00227">
    <property type="entry name" value="Proteasome"/>
    <property type="match status" value="1"/>
</dbReference>
<dbReference type="PROSITE" id="PS51476">
    <property type="entry name" value="PROTEASOME_BETA_2"/>
    <property type="match status" value="1"/>
</dbReference>
<dbReference type="HOGENOM" id="CLU_935275_0_0_1"/>
<evidence type="ECO:0000256" key="7">
    <source>
        <dbReference type="PIRSR" id="PIRSR600243-1"/>
    </source>
</evidence>
<name>B7GAK2_PHATC</name>
<evidence type="ECO:0000256" key="6">
    <source>
        <dbReference type="ARBA" id="ARBA00022942"/>
    </source>
</evidence>
<dbReference type="PANTHER" id="PTHR32194:SF0">
    <property type="entry name" value="ATP-DEPENDENT PROTEASE SUBUNIT HSLV"/>
    <property type="match status" value="1"/>
</dbReference>
<evidence type="ECO:0000256" key="2">
    <source>
        <dbReference type="ARBA" id="ARBA00022490"/>
    </source>
</evidence>
<keyword evidence="5" id="KW-0378">Hydrolase</keyword>
<evidence type="ECO:0000256" key="8">
    <source>
        <dbReference type="RuleBase" id="RU004203"/>
    </source>
</evidence>
<reference evidence="9 10" key="1">
    <citation type="journal article" date="2008" name="Nature">
        <title>The Phaeodactylum genome reveals the evolutionary history of diatom genomes.</title>
        <authorList>
            <person name="Bowler C."/>
            <person name="Allen A.E."/>
            <person name="Badger J.H."/>
            <person name="Grimwood J."/>
            <person name="Jabbari K."/>
            <person name="Kuo A."/>
            <person name="Maheswari U."/>
            <person name="Martens C."/>
            <person name="Maumus F."/>
            <person name="Otillar R.P."/>
            <person name="Rayko E."/>
            <person name="Salamov A."/>
            <person name="Vandepoele K."/>
            <person name="Beszteri B."/>
            <person name="Gruber A."/>
            <person name="Heijde M."/>
            <person name="Katinka M."/>
            <person name="Mock T."/>
            <person name="Valentin K."/>
            <person name="Verret F."/>
            <person name="Berges J.A."/>
            <person name="Brownlee C."/>
            <person name="Cadoret J.P."/>
            <person name="Chiovitti A."/>
            <person name="Choi C.J."/>
            <person name="Coesel S."/>
            <person name="De Martino A."/>
            <person name="Detter J.C."/>
            <person name="Durkin C."/>
            <person name="Falciatore A."/>
            <person name="Fournet J."/>
            <person name="Haruta M."/>
            <person name="Huysman M.J."/>
            <person name="Jenkins B.D."/>
            <person name="Jiroutova K."/>
            <person name="Jorgensen R.E."/>
            <person name="Joubert Y."/>
            <person name="Kaplan A."/>
            <person name="Kroger N."/>
            <person name="Kroth P.G."/>
            <person name="La Roche J."/>
            <person name="Lindquist E."/>
            <person name="Lommer M."/>
            <person name="Martin-Jezequel V."/>
            <person name="Lopez P.J."/>
            <person name="Lucas S."/>
            <person name="Mangogna M."/>
            <person name="McGinnis K."/>
            <person name="Medlin L.K."/>
            <person name="Montsant A."/>
            <person name="Oudot-Le Secq M.P."/>
            <person name="Napoli C."/>
            <person name="Obornik M."/>
            <person name="Parker M.S."/>
            <person name="Petit J.L."/>
            <person name="Porcel B.M."/>
            <person name="Poulsen N."/>
            <person name="Robison M."/>
            <person name="Rychlewski L."/>
            <person name="Rynearson T.A."/>
            <person name="Schmutz J."/>
            <person name="Shapiro H."/>
            <person name="Siaut M."/>
            <person name="Stanley M."/>
            <person name="Sussman M.R."/>
            <person name="Taylor A.R."/>
            <person name="Vardi A."/>
            <person name="von Dassow P."/>
            <person name="Vyverman W."/>
            <person name="Willis A."/>
            <person name="Wyrwicz L.S."/>
            <person name="Rokhsar D.S."/>
            <person name="Weissenbach J."/>
            <person name="Armbrust E.V."/>
            <person name="Green B.R."/>
            <person name="Van de Peer Y."/>
            <person name="Grigoriev I.V."/>
        </authorList>
    </citation>
    <scope>NUCLEOTIDE SEQUENCE [LARGE SCALE GENOMIC DNA]</scope>
    <source>
        <strain evidence="9 10">CCAP 1055/1</strain>
    </source>
</reference>
<evidence type="ECO:0000313" key="9">
    <source>
        <dbReference type="EMBL" id="EEC44386.1"/>
    </source>
</evidence>
<dbReference type="Gene3D" id="3.60.20.10">
    <property type="entry name" value="Glutamine Phosphoribosylpyrophosphate, subunit 1, domain 1"/>
    <property type="match status" value="1"/>
</dbReference>
<dbReference type="InParanoid" id="B7GAK2"/>
<dbReference type="GO" id="GO:0004298">
    <property type="term" value="F:threonine-type endopeptidase activity"/>
    <property type="evidence" value="ECO:0007669"/>
    <property type="project" value="UniProtKB-KW"/>
</dbReference>
<dbReference type="PANTHER" id="PTHR32194">
    <property type="entry name" value="METALLOPROTEASE TLDD"/>
    <property type="match status" value="1"/>
</dbReference>
<comment type="similarity">
    <text evidence="8">Belongs to the peptidase T1B family.</text>
</comment>
<keyword evidence="6 8" id="KW-0647">Proteasome</keyword>
<comment type="subcellular location">
    <subcellularLocation>
        <location evidence="8">Cytoplasm</location>
    </subcellularLocation>
    <subcellularLocation>
        <location evidence="8">Nucleus</location>
    </subcellularLocation>
</comment>
<dbReference type="InterPro" id="IPR000243">
    <property type="entry name" value="Pept_T1A_subB"/>
</dbReference>
<evidence type="ECO:0000256" key="3">
    <source>
        <dbReference type="ARBA" id="ARBA00022670"/>
    </source>
</evidence>
<dbReference type="PROSITE" id="PS00854">
    <property type="entry name" value="PROTEASOME_BETA_1"/>
    <property type="match status" value="1"/>
</dbReference>
<feature type="non-terminal residue" evidence="9">
    <location>
        <position position="187"/>
    </location>
</feature>
<dbReference type="InterPro" id="IPR023333">
    <property type="entry name" value="Proteasome_suB-type"/>
</dbReference>
<keyword evidence="8" id="KW-0539">Nucleus</keyword>
<dbReference type="AlphaFoldDB" id="B7GAK2"/>
<protein>
    <recommendedName>
        <fullName evidence="8">Proteasome subunit beta</fullName>
    </recommendedName>
</protein>
<feature type="active site" description="Nucleophile" evidence="7">
    <location>
        <position position="3"/>
    </location>
</feature>
<dbReference type="GO" id="GO:0051603">
    <property type="term" value="P:proteolysis involved in protein catabolic process"/>
    <property type="evidence" value="ECO:0007669"/>
    <property type="project" value="InterPro"/>
</dbReference>
<evidence type="ECO:0000256" key="5">
    <source>
        <dbReference type="ARBA" id="ARBA00022801"/>
    </source>
</evidence>
<evidence type="ECO:0000313" key="10">
    <source>
        <dbReference type="Proteomes" id="UP000000759"/>
    </source>
</evidence>
<dbReference type="RefSeq" id="XP_002184208.1">
    <property type="nucleotide sequence ID" value="XM_002184172.1"/>
</dbReference>
<dbReference type="InterPro" id="IPR016050">
    <property type="entry name" value="Proteasome_bsu_CS"/>
</dbReference>
<keyword evidence="2 8" id="KW-0963">Cytoplasm</keyword>